<name>A0A3E4VCW2_MEDGN</name>
<proteinExistence type="predicted"/>
<evidence type="ECO:0000313" key="3">
    <source>
        <dbReference type="Proteomes" id="UP000260808"/>
    </source>
</evidence>
<dbReference type="EMBL" id="QSSX01000004">
    <property type="protein sequence ID" value="RGM25095.1"/>
    <property type="molecule type" value="Genomic_DNA"/>
</dbReference>
<comment type="caution">
    <text evidence="2">The sequence shown here is derived from an EMBL/GenBank/DDBJ whole genome shotgun (WGS) entry which is preliminary data.</text>
</comment>
<protein>
    <submittedName>
        <fullName evidence="2">Uncharacterized protein</fullName>
    </submittedName>
</protein>
<evidence type="ECO:0000313" key="2">
    <source>
        <dbReference type="EMBL" id="RGM25095.1"/>
    </source>
</evidence>
<dbReference type="Proteomes" id="UP000260808">
    <property type="component" value="Unassembled WGS sequence"/>
</dbReference>
<organism evidence="2 3">
    <name type="scientific">Mediterraneibacter gnavus</name>
    <name type="common">Ruminococcus gnavus</name>
    <dbReference type="NCBI Taxonomy" id="33038"/>
    <lineage>
        <taxon>Bacteria</taxon>
        <taxon>Bacillati</taxon>
        <taxon>Bacillota</taxon>
        <taxon>Clostridia</taxon>
        <taxon>Lachnospirales</taxon>
        <taxon>Lachnospiraceae</taxon>
        <taxon>Mediterraneibacter</taxon>
    </lineage>
</organism>
<keyword evidence="1" id="KW-0472">Membrane</keyword>
<feature type="transmembrane region" description="Helical" evidence="1">
    <location>
        <begin position="6"/>
        <end position="26"/>
    </location>
</feature>
<reference evidence="2 3" key="1">
    <citation type="submission" date="2018-08" db="EMBL/GenBank/DDBJ databases">
        <title>A genome reference for cultivated species of the human gut microbiota.</title>
        <authorList>
            <person name="Zou Y."/>
            <person name="Xue W."/>
            <person name="Luo G."/>
        </authorList>
    </citation>
    <scope>NUCLEOTIDE SEQUENCE [LARGE SCALE GENOMIC DNA]</scope>
    <source>
        <strain evidence="2 3">TF01-20-2</strain>
    </source>
</reference>
<gene>
    <name evidence="2" type="ORF">DXC31_02465</name>
</gene>
<evidence type="ECO:0000256" key="1">
    <source>
        <dbReference type="SAM" id="Phobius"/>
    </source>
</evidence>
<keyword evidence="1" id="KW-1133">Transmembrane helix</keyword>
<sequence length="80" mass="8975">MPGVLASWPALCGWAVWLGLIFRPCIVASLEGLLKKAFIFALYFSGIFSLVLSLLCGALFFFWLIFRLCEVEFFSPDFSA</sequence>
<feature type="transmembrane region" description="Helical" evidence="1">
    <location>
        <begin position="38"/>
        <end position="66"/>
    </location>
</feature>
<accession>A0A3E4VCW2</accession>
<dbReference type="AlphaFoldDB" id="A0A3E4VCW2"/>
<keyword evidence="1" id="KW-0812">Transmembrane</keyword>